<keyword evidence="3" id="KW-1185">Reference proteome</keyword>
<name>A0A5C3EJL4_9BASI</name>
<feature type="compositionally biased region" description="Low complexity" evidence="1">
    <location>
        <begin position="163"/>
        <end position="180"/>
    </location>
</feature>
<dbReference type="OrthoDB" id="3364747at2759"/>
<feature type="compositionally biased region" description="Polar residues" evidence="1">
    <location>
        <begin position="82"/>
        <end position="94"/>
    </location>
</feature>
<feature type="region of interest" description="Disordered" evidence="1">
    <location>
        <begin position="163"/>
        <end position="188"/>
    </location>
</feature>
<evidence type="ECO:0000313" key="2">
    <source>
        <dbReference type="EMBL" id="SPO29439.1"/>
    </source>
</evidence>
<reference evidence="2 3" key="1">
    <citation type="submission" date="2018-03" db="EMBL/GenBank/DDBJ databases">
        <authorList>
            <person name="Guldener U."/>
        </authorList>
    </citation>
    <scope>NUCLEOTIDE SEQUENCE [LARGE SCALE GENOMIC DNA]</scope>
    <source>
        <strain evidence="2 3">NBRC100155</strain>
    </source>
</reference>
<evidence type="ECO:0000313" key="3">
    <source>
        <dbReference type="Proteomes" id="UP000324022"/>
    </source>
</evidence>
<dbReference type="Proteomes" id="UP000324022">
    <property type="component" value="Unassembled WGS sequence"/>
</dbReference>
<sequence>MTDLARNGSVLVAEIKAVHPPQDVSNGDAAAAHTNGVVPQTGVANGDATTYANGEAHGSAIHPQGSVVGTATDGGVAPAIDSSLTTPPTHSGFSNGHAAEASALSAGTGAIAVNQHAHHEADSSVATGFTAPVANETAAVPAAGDVPATTAAAAAPAAAEGASAPGLVQPQTTPIQPIQPGAAAREPSHINTAVPAAAAPGSAVGSTIEPTSAVSAGAPGSAISAQQAQPQQTQQLAAVAPAAAAAGAAGAGAGAAAGTQPVVAHPAPTSLAANEPPKSALSPKEVKKMDKLMKKEAKNEHKSIKRAIKDAESSEKLFRKSRDAETQAIKRHQKAQTKEHKAAKALSKAKAEYEKYAAELAKAVEDLDIKKRHTESTRVGHETAKKHIDELRNQKTVNDQARSRQAAAIHGGRA</sequence>
<feature type="compositionally biased region" description="Basic and acidic residues" evidence="1">
    <location>
        <begin position="298"/>
        <end position="325"/>
    </location>
</feature>
<feature type="region of interest" description="Disordered" evidence="1">
    <location>
        <begin position="298"/>
        <end position="340"/>
    </location>
</feature>
<dbReference type="EMBL" id="OOIN01000028">
    <property type="protein sequence ID" value="SPO29439.1"/>
    <property type="molecule type" value="Genomic_DNA"/>
</dbReference>
<evidence type="ECO:0000256" key="1">
    <source>
        <dbReference type="SAM" id="MobiDB-lite"/>
    </source>
</evidence>
<gene>
    <name evidence="2" type="ORF">UTRI_04831_B</name>
</gene>
<accession>A0A5C3EJL4</accession>
<dbReference type="AlphaFoldDB" id="A0A5C3EJL4"/>
<organism evidence="2 3">
    <name type="scientific">Ustilago trichophora</name>
    <dbReference type="NCBI Taxonomy" id="86804"/>
    <lineage>
        <taxon>Eukaryota</taxon>
        <taxon>Fungi</taxon>
        <taxon>Dikarya</taxon>
        <taxon>Basidiomycota</taxon>
        <taxon>Ustilaginomycotina</taxon>
        <taxon>Ustilaginomycetes</taxon>
        <taxon>Ustilaginales</taxon>
        <taxon>Ustilaginaceae</taxon>
        <taxon>Ustilago</taxon>
    </lineage>
</organism>
<protein>
    <submittedName>
        <fullName evidence="2">Related to DNA binding protein Ncp1</fullName>
    </submittedName>
</protein>
<proteinExistence type="predicted"/>
<feature type="region of interest" description="Disordered" evidence="1">
    <location>
        <begin position="65"/>
        <end position="96"/>
    </location>
</feature>